<dbReference type="AlphaFoldDB" id="A0A6G1GWH8"/>
<evidence type="ECO:0000256" key="1">
    <source>
        <dbReference type="SAM" id="Coils"/>
    </source>
</evidence>
<name>A0A6G1GWH8_9PEZI</name>
<keyword evidence="1" id="KW-0175">Coiled coil</keyword>
<dbReference type="EMBL" id="ML977163">
    <property type="protein sequence ID" value="KAF1985285.1"/>
    <property type="molecule type" value="Genomic_DNA"/>
</dbReference>
<evidence type="ECO:0000313" key="3">
    <source>
        <dbReference type="EMBL" id="KAF1985285.1"/>
    </source>
</evidence>
<feature type="compositionally biased region" description="Basic and acidic residues" evidence="2">
    <location>
        <begin position="563"/>
        <end position="577"/>
    </location>
</feature>
<keyword evidence="4" id="KW-1185">Reference proteome</keyword>
<feature type="region of interest" description="Disordered" evidence="2">
    <location>
        <begin position="1"/>
        <end position="23"/>
    </location>
</feature>
<dbReference type="Proteomes" id="UP000800041">
    <property type="component" value="Unassembled WGS sequence"/>
</dbReference>
<organism evidence="3 4">
    <name type="scientific">Aulographum hederae CBS 113979</name>
    <dbReference type="NCBI Taxonomy" id="1176131"/>
    <lineage>
        <taxon>Eukaryota</taxon>
        <taxon>Fungi</taxon>
        <taxon>Dikarya</taxon>
        <taxon>Ascomycota</taxon>
        <taxon>Pezizomycotina</taxon>
        <taxon>Dothideomycetes</taxon>
        <taxon>Pleosporomycetidae</taxon>
        <taxon>Aulographales</taxon>
        <taxon>Aulographaceae</taxon>
    </lineage>
</organism>
<reference evidence="3" key="1">
    <citation type="journal article" date="2020" name="Stud. Mycol.">
        <title>101 Dothideomycetes genomes: a test case for predicting lifestyles and emergence of pathogens.</title>
        <authorList>
            <person name="Haridas S."/>
            <person name="Albert R."/>
            <person name="Binder M."/>
            <person name="Bloem J."/>
            <person name="Labutti K."/>
            <person name="Salamov A."/>
            <person name="Andreopoulos B."/>
            <person name="Baker S."/>
            <person name="Barry K."/>
            <person name="Bills G."/>
            <person name="Bluhm B."/>
            <person name="Cannon C."/>
            <person name="Castanera R."/>
            <person name="Culley D."/>
            <person name="Daum C."/>
            <person name="Ezra D."/>
            <person name="Gonzalez J."/>
            <person name="Henrissat B."/>
            <person name="Kuo A."/>
            <person name="Liang C."/>
            <person name="Lipzen A."/>
            <person name="Lutzoni F."/>
            <person name="Magnuson J."/>
            <person name="Mondo S."/>
            <person name="Nolan M."/>
            <person name="Ohm R."/>
            <person name="Pangilinan J."/>
            <person name="Park H.-J."/>
            <person name="Ramirez L."/>
            <person name="Alfaro M."/>
            <person name="Sun H."/>
            <person name="Tritt A."/>
            <person name="Yoshinaga Y."/>
            <person name="Zwiers L.-H."/>
            <person name="Turgeon B."/>
            <person name="Goodwin S."/>
            <person name="Spatafora J."/>
            <person name="Crous P."/>
            <person name="Grigoriev I."/>
        </authorList>
    </citation>
    <scope>NUCLEOTIDE SEQUENCE</scope>
    <source>
        <strain evidence="3">CBS 113979</strain>
    </source>
</reference>
<sequence>MYSNSSPQSLVHLPRHSSSPAETDLPRGECRFIIADAGHQRCPCVSFILNRTTPGSRCDCSHGAHMHLRDQPGNWVSAEDLRGLQEEVQRLHQELAQERSARDKAVQGWGYALQSAQKNIAKLKSDLLGTINNVRTESMRKYELNEQRLDSRMVPLEDRVDAIIDKTSGIEELRKKINLVTEDMIALEEKMAERSELGSPKSKSRSLTPIPNHSIQQAISQSMPPPLRPKPKNTEEWSIRVSLLPKRSQTVWFEFDSIGHLRLQTRRLNQELELPDRTAQTFVQAVERQFSQVLQGRAWMPLVCLNSETRSLTQLASEFRKGSDWDWTFLEKRCFASDKMQGDVIFIALQNFELTWDEIRRLPRMSGPDESCWAYDDELDGCKRNPRMDFKMDMDLKAIEPDISYDRTYDPSPPAYSPRTQHDMASLNMLAHASLMDRDRDRASIEYITHRPSVAPSEQTLVTPEAAESVHSSIEMDISDDEHQDKRPKLNRRPSEPALSVTNSYSSSGSGASGASSSSHHPGSQVIYSGRTKRKLNPKDKYKEPVGFSDIKPKAAMSRLLHRSHDGKDKEKNPSMS</sequence>
<evidence type="ECO:0000313" key="4">
    <source>
        <dbReference type="Proteomes" id="UP000800041"/>
    </source>
</evidence>
<dbReference type="OrthoDB" id="4187949at2759"/>
<feature type="region of interest" description="Disordered" evidence="2">
    <location>
        <begin position="476"/>
        <end position="577"/>
    </location>
</feature>
<gene>
    <name evidence="3" type="ORF">K402DRAFT_114268</name>
</gene>
<protein>
    <submittedName>
        <fullName evidence="3">Uncharacterized protein</fullName>
    </submittedName>
</protein>
<evidence type="ECO:0000256" key="2">
    <source>
        <dbReference type="SAM" id="MobiDB-lite"/>
    </source>
</evidence>
<feature type="coiled-coil region" evidence="1">
    <location>
        <begin position="78"/>
        <end position="133"/>
    </location>
</feature>
<proteinExistence type="predicted"/>
<feature type="compositionally biased region" description="Low complexity" evidence="2">
    <location>
        <begin position="504"/>
        <end position="524"/>
    </location>
</feature>
<accession>A0A6G1GWH8</accession>